<comment type="caution">
    <text evidence="2">The sequence shown here is derived from an EMBL/GenBank/DDBJ whole genome shotgun (WGS) entry which is preliminary data.</text>
</comment>
<feature type="region of interest" description="Disordered" evidence="1">
    <location>
        <begin position="1"/>
        <end position="31"/>
    </location>
</feature>
<accession>A0A328AX38</accession>
<sequence>MEPETSAPAAPPADELIPPAAPVDELIPPAAPVDELAPGEVEVVEPVVPLAPVDAGGRVADDDEGYCCARDGAATARAATSAA</sequence>
<reference evidence="3" key="1">
    <citation type="submission" date="2018-05" db="EMBL/GenBank/DDBJ databases">
        <authorList>
            <person name="Li X."/>
        </authorList>
    </citation>
    <scope>NUCLEOTIDE SEQUENCE [LARGE SCALE GENOMIC DNA]</scope>
    <source>
        <strain evidence="3">HKS-05</strain>
    </source>
</reference>
<keyword evidence="3" id="KW-1185">Reference proteome</keyword>
<proteinExistence type="predicted"/>
<evidence type="ECO:0000313" key="2">
    <source>
        <dbReference type="EMBL" id="RAK59543.1"/>
    </source>
</evidence>
<dbReference type="EMBL" id="QFYP01000001">
    <property type="protein sequence ID" value="RAK59543.1"/>
    <property type="molecule type" value="Genomic_DNA"/>
</dbReference>
<organism evidence="2 3">
    <name type="scientific">Phenylobacterium hankyongense</name>
    <dbReference type="NCBI Taxonomy" id="1813876"/>
    <lineage>
        <taxon>Bacteria</taxon>
        <taxon>Pseudomonadati</taxon>
        <taxon>Pseudomonadota</taxon>
        <taxon>Alphaproteobacteria</taxon>
        <taxon>Caulobacterales</taxon>
        <taxon>Caulobacteraceae</taxon>
        <taxon>Phenylobacterium</taxon>
    </lineage>
</organism>
<gene>
    <name evidence="2" type="ORF">DJ021_06870</name>
</gene>
<protein>
    <submittedName>
        <fullName evidence="2">Uncharacterized protein</fullName>
    </submittedName>
</protein>
<dbReference type="AlphaFoldDB" id="A0A328AX38"/>
<evidence type="ECO:0000256" key="1">
    <source>
        <dbReference type="SAM" id="MobiDB-lite"/>
    </source>
</evidence>
<name>A0A328AX38_9CAUL</name>
<evidence type="ECO:0000313" key="3">
    <source>
        <dbReference type="Proteomes" id="UP000249842"/>
    </source>
</evidence>
<dbReference type="Proteomes" id="UP000249842">
    <property type="component" value="Unassembled WGS sequence"/>
</dbReference>